<evidence type="ECO:0000256" key="7">
    <source>
        <dbReference type="RuleBase" id="RU369079"/>
    </source>
</evidence>
<dbReference type="PANTHER" id="PTHR33362">
    <property type="entry name" value="SIALIC ACID TRAP TRANSPORTER PERMEASE PROTEIN SIAT-RELATED"/>
    <property type="match status" value="1"/>
</dbReference>
<keyword evidence="2" id="KW-1003">Cell membrane</keyword>
<feature type="transmembrane region" description="Helical" evidence="8">
    <location>
        <begin position="133"/>
        <end position="159"/>
    </location>
</feature>
<feature type="transmembrane region" description="Helical" evidence="8">
    <location>
        <begin position="236"/>
        <end position="260"/>
    </location>
</feature>
<dbReference type="RefSeq" id="WP_418159836.1">
    <property type="nucleotide sequence ID" value="NZ_JBBLZC010000011.1"/>
</dbReference>
<dbReference type="PIRSF" id="PIRSF006066">
    <property type="entry name" value="HI0050"/>
    <property type="match status" value="1"/>
</dbReference>
<name>A0ABU8XSW6_9PROT</name>
<dbReference type="PANTHER" id="PTHR33362:SF3">
    <property type="entry name" value="SIALIC ACID TRAP TRANSPORTER PERMEASE PROTEIN SIAT"/>
    <property type="match status" value="1"/>
</dbReference>
<feature type="transmembrane region" description="Helical" evidence="8">
    <location>
        <begin position="272"/>
        <end position="294"/>
    </location>
</feature>
<evidence type="ECO:0000256" key="6">
    <source>
        <dbReference type="ARBA" id="ARBA00023136"/>
    </source>
</evidence>
<feature type="transmembrane region" description="Helical" evidence="8">
    <location>
        <begin position="314"/>
        <end position="332"/>
    </location>
</feature>
<keyword evidence="7" id="KW-0813">Transport</keyword>
<evidence type="ECO:0000256" key="1">
    <source>
        <dbReference type="ARBA" id="ARBA00004429"/>
    </source>
</evidence>
<dbReference type="InterPro" id="IPR004681">
    <property type="entry name" value="TRAP_DctM"/>
</dbReference>
<organism evidence="10 11">
    <name type="scientific">Benzoatithermus flavus</name>
    <dbReference type="NCBI Taxonomy" id="3108223"/>
    <lineage>
        <taxon>Bacteria</taxon>
        <taxon>Pseudomonadati</taxon>
        <taxon>Pseudomonadota</taxon>
        <taxon>Alphaproteobacteria</taxon>
        <taxon>Geminicoccales</taxon>
        <taxon>Geminicoccaceae</taxon>
        <taxon>Benzoatithermus</taxon>
    </lineage>
</organism>
<evidence type="ECO:0000313" key="11">
    <source>
        <dbReference type="Proteomes" id="UP001375743"/>
    </source>
</evidence>
<keyword evidence="6 8" id="KW-0472">Membrane</keyword>
<dbReference type="InterPro" id="IPR010656">
    <property type="entry name" value="DctM"/>
</dbReference>
<protein>
    <submittedName>
        <fullName evidence="10">TRAP transporter large permease</fullName>
    </submittedName>
</protein>
<dbReference type="EMBL" id="JBBLZC010000011">
    <property type="protein sequence ID" value="MEK0083986.1"/>
    <property type="molecule type" value="Genomic_DNA"/>
</dbReference>
<evidence type="ECO:0000256" key="8">
    <source>
        <dbReference type="SAM" id="Phobius"/>
    </source>
</evidence>
<keyword evidence="3 7" id="KW-0997">Cell inner membrane</keyword>
<evidence type="ECO:0000256" key="5">
    <source>
        <dbReference type="ARBA" id="ARBA00022989"/>
    </source>
</evidence>
<gene>
    <name evidence="10" type="ORF">U1T56_12555</name>
</gene>
<keyword evidence="5 8" id="KW-1133">Transmembrane helix</keyword>
<evidence type="ECO:0000256" key="3">
    <source>
        <dbReference type="ARBA" id="ARBA00022519"/>
    </source>
</evidence>
<comment type="function">
    <text evidence="7">Part of the tripartite ATP-independent periplasmic (TRAP) transport system.</text>
</comment>
<evidence type="ECO:0000256" key="2">
    <source>
        <dbReference type="ARBA" id="ARBA00022475"/>
    </source>
</evidence>
<accession>A0ABU8XSW6</accession>
<keyword evidence="4 8" id="KW-0812">Transmembrane</keyword>
<evidence type="ECO:0000313" key="10">
    <source>
        <dbReference type="EMBL" id="MEK0083986.1"/>
    </source>
</evidence>
<dbReference type="Proteomes" id="UP001375743">
    <property type="component" value="Unassembled WGS sequence"/>
</dbReference>
<comment type="subcellular location">
    <subcellularLocation>
        <location evidence="1 7">Cell inner membrane</location>
        <topology evidence="1 7">Multi-pass membrane protein</topology>
    </subcellularLocation>
</comment>
<evidence type="ECO:0000259" key="9">
    <source>
        <dbReference type="Pfam" id="PF06808"/>
    </source>
</evidence>
<dbReference type="Pfam" id="PF06808">
    <property type="entry name" value="DctM"/>
    <property type="match status" value="1"/>
</dbReference>
<feature type="transmembrane region" description="Helical" evidence="8">
    <location>
        <begin position="433"/>
        <end position="453"/>
    </location>
</feature>
<comment type="caution">
    <text evidence="10">The sequence shown here is derived from an EMBL/GenBank/DDBJ whole genome shotgun (WGS) entry which is preliminary data.</text>
</comment>
<feature type="transmembrane region" description="Helical" evidence="8">
    <location>
        <begin position="42"/>
        <end position="64"/>
    </location>
</feature>
<sequence length="468" mass="49168">MLLLIGAFLGLMVLGVPVAVAMAVASIAYLLAYDVAPDVIVAQRMIAGVESFPLLAVPFFILAGNLMNIAGVTGRIYSFAVALVGWMKGGLAQVNIVGSVIFSGMSGTAIADAAGIGTIEIKAMKDHGYSTEVAVGVTAASATLGPIIPPSLPFVIYGMMANTSIGALFLGGVVPGAVMTLFMMATVAVFAYRRGWGSDTPFDARKLLAAALEVVVVLAFPVAAYALVWAGLSQNLAIAIALAALLALDWWLDFSAVMALMTPVILIGGMTLGWFTPTEAAVAAVLWSLFLGLVRYRSMTLATLAKATFDTIETTAAVLFIVTAASVFAWLLTVSQAAQLLSDAILSITQNKWVFLILVNLLVLFVGCFLDTIAAITILVPILLPIVLKLGIDPIHFGLVLTLNLMIGLLHPPLGMVLFVLSRVAGLSVERTTMAILPWLVPLFLALIAITFVPELTLWLPRAAGIAR</sequence>
<feature type="transmembrane region" description="Helical" evidence="8">
    <location>
        <begin position="353"/>
        <end position="383"/>
    </location>
</feature>
<evidence type="ECO:0000256" key="4">
    <source>
        <dbReference type="ARBA" id="ARBA00022692"/>
    </source>
</evidence>
<feature type="domain" description="TRAP C4-dicarboxylate transport system permease DctM subunit" evidence="9">
    <location>
        <begin position="6"/>
        <end position="456"/>
    </location>
</feature>
<feature type="transmembrane region" description="Helical" evidence="8">
    <location>
        <begin position="100"/>
        <end position="121"/>
    </location>
</feature>
<keyword evidence="11" id="KW-1185">Reference proteome</keyword>
<reference evidence="10 11" key="1">
    <citation type="submission" date="2024-01" db="EMBL/GenBank/DDBJ databases">
        <title>Multi-omics insights into the function and evolution of sodium benzoate biodegradation pathways in Benzoatithermus flavus gen. nov., sp. nov. from hot spring.</title>
        <authorList>
            <person name="Hu C.-J."/>
            <person name="Li W.-J."/>
        </authorList>
    </citation>
    <scope>NUCLEOTIDE SEQUENCE [LARGE SCALE GENOMIC DNA]</scope>
    <source>
        <strain evidence="10 11">SYSU G07066</strain>
    </source>
</reference>
<feature type="transmembrane region" description="Helical" evidence="8">
    <location>
        <begin position="165"/>
        <end position="192"/>
    </location>
</feature>
<feature type="transmembrane region" description="Helical" evidence="8">
    <location>
        <begin position="395"/>
        <end position="421"/>
    </location>
</feature>
<proteinExistence type="predicted"/>
<feature type="transmembrane region" description="Helical" evidence="8">
    <location>
        <begin position="207"/>
        <end position="230"/>
    </location>
</feature>